<evidence type="ECO:0000256" key="2">
    <source>
        <dbReference type="ARBA" id="ARBA00022980"/>
    </source>
</evidence>
<proteinExistence type="inferred from homology"/>
<dbReference type="GO" id="GO:0022627">
    <property type="term" value="C:cytosolic small ribosomal subunit"/>
    <property type="evidence" value="ECO:0007669"/>
    <property type="project" value="TreeGrafter"/>
</dbReference>
<reference evidence="6" key="1">
    <citation type="submission" date="2017-09" db="EMBL/GenBank/DDBJ databases">
        <title>Depth-based differentiation of microbial function through sediment-hosted aquifers and enrichment of novel symbionts in the deep terrestrial subsurface.</title>
        <authorList>
            <person name="Probst A.J."/>
            <person name="Ladd B."/>
            <person name="Jarett J.K."/>
            <person name="Geller-Mcgrath D.E."/>
            <person name="Sieber C.M.K."/>
            <person name="Emerson J.B."/>
            <person name="Anantharaman K."/>
            <person name="Thomas B.C."/>
            <person name="Malmstrom R."/>
            <person name="Stieglmeier M."/>
            <person name="Klingl A."/>
            <person name="Woyke T."/>
            <person name="Ryan C.M."/>
            <person name="Banfield J.F."/>
        </authorList>
    </citation>
    <scope>NUCLEOTIDE SEQUENCE [LARGE SCALE GENOMIC DNA]</scope>
</reference>
<dbReference type="InterPro" id="IPR001648">
    <property type="entry name" value="Ribosomal_bS18"/>
</dbReference>
<dbReference type="PANTHER" id="PTHR13479:SF40">
    <property type="entry name" value="SMALL RIBOSOMAL SUBUNIT PROTEIN BS18M"/>
    <property type="match status" value="1"/>
</dbReference>
<keyword evidence="2 4" id="KW-0689">Ribosomal protein</keyword>
<dbReference type="Pfam" id="PF01084">
    <property type="entry name" value="Ribosomal_S18"/>
    <property type="match status" value="1"/>
</dbReference>
<accession>A0A2M8EIU2</accession>
<evidence type="ECO:0000256" key="4">
    <source>
        <dbReference type="RuleBase" id="RU003910"/>
    </source>
</evidence>
<organism evidence="5 6">
    <name type="scientific">candidate division WWE3 bacterium CG_4_9_14_0_2_um_filter_48_10</name>
    <dbReference type="NCBI Taxonomy" id="1975078"/>
    <lineage>
        <taxon>Bacteria</taxon>
        <taxon>Katanobacteria</taxon>
    </lineage>
</organism>
<dbReference type="Gene3D" id="4.10.640.10">
    <property type="entry name" value="Ribosomal protein S18"/>
    <property type="match status" value="1"/>
</dbReference>
<name>A0A2M8EIU2_UNCKA</name>
<sequence>MRKTKKNTEKISVPYRRRVRATVPQRCFFCERKTEPLAMEFKILEPFLTRRGKIRGRKRSGLCAKHQRWLAREIKEARNLGLLPFRILG</sequence>
<comment type="caution">
    <text evidence="5">The sequence shown here is derived from an EMBL/GenBank/DDBJ whole genome shotgun (WGS) entry which is preliminary data.</text>
</comment>
<dbReference type="PRINTS" id="PR00974">
    <property type="entry name" value="RIBOSOMALS18"/>
</dbReference>
<evidence type="ECO:0000313" key="5">
    <source>
        <dbReference type="EMBL" id="PJC22669.1"/>
    </source>
</evidence>
<dbReference type="NCBIfam" id="TIGR00165">
    <property type="entry name" value="S18"/>
    <property type="match status" value="1"/>
</dbReference>
<dbReference type="AlphaFoldDB" id="A0A2M8EIU2"/>
<dbReference type="GO" id="GO:0070181">
    <property type="term" value="F:small ribosomal subunit rRNA binding"/>
    <property type="evidence" value="ECO:0007669"/>
    <property type="project" value="TreeGrafter"/>
</dbReference>
<keyword evidence="3 4" id="KW-0687">Ribonucleoprotein</keyword>
<gene>
    <name evidence="5" type="primary">rpsR</name>
    <name evidence="5" type="ORF">CO059_02095</name>
</gene>
<dbReference type="InterPro" id="IPR036870">
    <property type="entry name" value="Ribosomal_bS18_sf"/>
</dbReference>
<dbReference type="PANTHER" id="PTHR13479">
    <property type="entry name" value="30S RIBOSOMAL PROTEIN S18"/>
    <property type="match status" value="1"/>
</dbReference>
<dbReference type="Proteomes" id="UP000228781">
    <property type="component" value="Unassembled WGS sequence"/>
</dbReference>
<evidence type="ECO:0000313" key="6">
    <source>
        <dbReference type="Proteomes" id="UP000228781"/>
    </source>
</evidence>
<dbReference type="SUPFAM" id="SSF46911">
    <property type="entry name" value="Ribosomal protein S18"/>
    <property type="match status" value="1"/>
</dbReference>
<evidence type="ECO:0000256" key="1">
    <source>
        <dbReference type="ARBA" id="ARBA00005589"/>
    </source>
</evidence>
<dbReference type="GO" id="GO:0006412">
    <property type="term" value="P:translation"/>
    <property type="evidence" value="ECO:0007669"/>
    <property type="project" value="InterPro"/>
</dbReference>
<evidence type="ECO:0000256" key="3">
    <source>
        <dbReference type="ARBA" id="ARBA00023274"/>
    </source>
</evidence>
<protein>
    <submittedName>
        <fullName evidence="5">30S ribosomal protein S18</fullName>
    </submittedName>
</protein>
<dbReference type="EMBL" id="PFSK01000028">
    <property type="protein sequence ID" value="PJC22669.1"/>
    <property type="molecule type" value="Genomic_DNA"/>
</dbReference>
<comment type="similarity">
    <text evidence="1 4">Belongs to the bacterial ribosomal protein bS18 family.</text>
</comment>
<dbReference type="GO" id="GO:0003735">
    <property type="term" value="F:structural constituent of ribosome"/>
    <property type="evidence" value="ECO:0007669"/>
    <property type="project" value="InterPro"/>
</dbReference>